<accession>A0A918M9Z6</accession>
<evidence type="ECO:0000313" key="2">
    <source>
        <dbReference type="EMBL" id="GGU91252.1"/>
    </source>
</evidence>
<name>A0A918M9Z6_9ACTN</name>
<protein>
    <submittedName>
        <fullName evidence="2">Uncharacterized protein</fullName>
    </submittedName>
</protein>
<evidence type="ECO:0000313" key="3">
    <source>
        <dbReference type="Proteomes" id="UP000618795"/>
    </source>
</evidence>
<reference evidence="2" key="2">
    <citation type="submission" date="2020-09" db="EMBL/GenBank/DDBJ databases">
        <authorList>
            <person name="Sun Q."/>
            <person name="Ohkuma M."/>
        </authorList>
    </citation>
    <scope>NUCLEOTIDE SEQUENCE</scope>
    <source>
        <strain evidence="2">JCM 4369</strain>
    </source>
</reference>
<organism evidence="2 3">
    <name type="scientific">Streptomyces filipinensis</name>
    <dbReference type="NCBI Taxonomy" id="66887"/>
    <lineage>
        <taxon>Bacteria</taxon>
        <taxon>Bacillati</taxon>
        <taxon>Actinomycetota</taxon>
        <taxon>Actinomycetes</taxon>
        <taxon>Kitasatosporales</taxon>
        <taxon>Streptomycetaceae</taxon>
        <taxon>Streptomyces</taxon>
    </lineage>
</organism>
<dbReference type="EMBL" id="BMTD01000005">
    <property type="protein sequence ID" value="GGU91252.1"/>
    <property type="molecule type" value="Genomic_DNA"/>
</dbReference>
<feature type="region of interest" description="Disordered" evidence="1">
    <location>
        <begin position="39"/>
        <end position="72"/>
    </location>
</feature>
<keyword evidence="3" id="KW-1185">Reference proteome</keyword>
<dbReference type="Proteomes" id="UP000618795">
    <property type="component" value="Unassembled WGS sequence"/>
</dbReference>
<reference evidence="2" key="1">
    <citation type="journal article" date="2014" name="Int. J. Syst. Evol. Microbiol.">
        <title>Complete genome sequence of Corynebacterium casei LMG S-19264T (=DSM 44701T), isolated from a smear-ripened cheese.</title>
        <authorList>
            <consortium name="US DOE Joint Genome Institute (JGI-PGF)"/>
            <person name="Walter F."/>
            <person name="Albersmeier A."/>
            <person name="Kalinowski J."/>
            <person name="Ruckert C."/>
        </authorList>
    </citation>
    <scope>NUCLEOTIDE SEQUENCE</scope>
    <source>
        <strain evidence="2">JCM 4369</strain>
    </source>
</reference>
<evidence type="ECO:0000256" key="1">
    <source>
        <dbReference type="SAM" id="MobiDB-lite"/>
    </source>
</evidence>
<dbReference type="AlphaFoldDB" id="A0A918M9Z6"/>
<sequence length="72" mass="7541">MWDDALVGPVPDRTRQESPAYLAPVTGIVELRAAEALAAEPADSPPPLRPAGFRSATVSGGSARARSVRTAW</sequence>
<comment type="caution">
    <text evidence="2">The sequence shown here is derived from an EMBL/GenBank/DDBJ whole genome shotgun (WGS) entry which is preliminary data.</text>
</comment>
<proteinExistence type="predicted"/>
<gene>
    <name evidence="2" type="ORF">GCM10010260_26950</name>
</gene>